<dbReference type="InterPro" id="IPR018244">
    <property type="entry name" value="Allrgn_V5/Tpx1_CS"/>
</dbReference>
<gene>
    <name evidence="2" type="ORF">D0Y65_018293</name>
</gene>
<dbReference type="InterPro" id="IPR001283">
    <property type="entry name" value="CRISP-related"/>
</dbReference>
<sequence length="174" mass="19206">MQKIGEGSQISQLLSFSSKHQPSSNINFSTNRNGVTQGSILYLLLCLGPSHSGHAHDSQANFFNVHNAARSQVGVPPLTWDNTLAAFAQSYANLRNVIANLSTHADHTVRAWVNEKANYDYNSNTCSSVCGHYTQVVWRNSLRVGCAKVRCDNGSTFIICCYDPRGNIRGQRPY</sequence>
<dbReference type="Pfam" id="PF00188">
    <property type="entry name" value="CAP"/>
    <property type="match status" value="2"/>
</dbReference>
<organism evidence="2 3">
    <name type="scientific">Glycine soja</name>
    <name type="common">Wild soybean</name>
    <dbReference type="NCBI Taxonomy" id="3848"/>
    <lineage>
        <taxon>Eukaryota</taxon>
        <taxon>Viridiplantae</taxon>
        <taxon>Streptophyta</taxon>
        <taxon>Embryophyta</taxon>
        <taxon>Tracheophyta</taxon>
        <taxon>Spermatophyta</taxon>
        <taxon>Magnoliopsida</taxon>
        <taxon>eudicotyledons</taxon>
        <taxon>Gunneridae</taxon>
        <taxon>Pentapetalae</taxon>
        <taxon>rosids</taxon>
        <taxon>fabids</taxon>
        <taxon>Fabales</taxon>
        <taxon>Fabaceae</taxon>
        <taxon>Papilionoideae</taxon>
        <taxon>50 kb inversion clade</taxon>
        <taxon>NPAAA clade</taxon>
        <taxon>indigoferoid/millettioid clade</taxon>
        <taxon>Phaseoleae</taxon>
        <taxon>Glycine</taxon>
        <taxon>Glycine subgen. Soja</taxon>
    </lineage>
</organism>
<keyword evidence="3" id="KW-1185">Reference proteome</keyword>
<dbReference type="Proteomes" id="UP000289340">
    <property type="component" value="Chromosome 7"/>
</dbReference>
<evidence type="ECO:0000313" key="2">
    <source>
        <dbReference type="EMBL" id="RZC03564.1"/>
    </source>
</evidence>
<dbReference type="SMART" id="SM00198">
    <property type="entry name" value="SCP"/>
    <property type="match status" value="1"/>
</dbReference>
<dbReference type="SUPFAM" id="SSF55797">
    <property type="entry name" value="PR-1-like"/>
    <property type="match status" value="1"/>
</dbReference>
<feature type="domain" description="SCP" evidence="1">
    <location>
        <begin position="57"/>
        <end position="170"/>
    </location>
</feature>
<dbReference type="GO" id="GO:0005576">
    <property type="term" value="C:extracellular region"/>
    <property type="evidence" value="ECO:0007669"/>
    <property type="project" value="InterPro"/>
</dbReference>
<dbReference type="PROSITE" id="PS01009">
    <property type="entry name" value="CRISP_1"/>
    <property type="match status" value="1"/>
</dbReference>
<evidence type="ECO:0000259" key="1">
    <source>
        <dbReference type="SMART" id="SM00198"/>
    </source>
</evidence>
<evidence type="ECO:0000313" key="3">
    <source>
        <dbReference type="Proteomes" id="UP000289340"/>
    </source>
</evidence>
<proteinExistence type="predicted"/>
<dbReference type="PRINTS" id="PR00837">
    <property type="entry name" value="V5TPXLIKE"/>
</dbReference>
<dbReference type="InterPro" id="IPR014044">
    <property type="entry name" value="CAP_dom"/>
</dbReference>
<dbReference type="AlphaFoldDB" id="A0A445JYH8"/>
<dbReference type="CDD" id="cd05381">
    <property type="entry name" value="CAP_PR-1"/>
    <property type="match status" value="1"/>
</dbReference>
<accession>A0A445JYH8</accession>
<dbReference type="PANTHER" id="PTHR10334">
    <property type="entry name" value="CYSTEINE-RICH SECRETORY PROTEIN-RELATED"/>
    <property type="match status" value="1"/>
</dbReference>
<dbReference type="Gene3D" id="3.40.33.10">
    <property type="entry name" value="CAP"/>
    <property type="match status" value="1"/>
</dbReference>
<dbReference type="EMBL" id="QZWG01000007">
    <property type="protein sequence ID" value="RZC03564.1"/>
    <property type="molecule type" value="Genomic_DNA"/>
</dbReference>
<reference evidence="2 3" key="1">
    <citation type="submission" date="2018-09" db="EMBL/GenBank/DDBJ databases">
        <title>A high-quality reference genome of wild soybean provides a powerful tool to mine soybean genomes.</title>
        <authorList>
            <person name="Xie M."/>
            <person name="Chung C.Y.L."/>
            <person name="Li M.-W."/>
            <person name="Wong F.-L."/>
            <person name="Chan T.-F."/>
            <person name="Lam H.-M."/>
        </authorList>
    </citation>
    <scope>NUCLEOTIDE SEQUENCE [LARGE SCALE GENOMIC DNA]</scope>
    <source>
        <strain evidence="3">cv. W05</strain>
        <tissue evidence="2">Hypocotyl of etiolated seedlings</tissue>
    </source>
</reference>
<name>A0A445JYH8_GLYSO</name>
<protein>
    <submittedName>
        <fullName evidence="2">Pathogenesis-related protein 1</fullName>
    </submittedName>
</protein>
<dbReference type="InterPro" id="IPR035940">
    <property type="entry name" value="CAP_sf"/>
</dbReference>
<comment type="caution">
    <text evidence="2">The sequence shown here is derived from an EMBL/GenBank/DDBJ whole genome shotgun (WGS) entry which is preliminary data.</text>
</comment>